<evidence type="ECO:0000313" key="2">
    <source>
        <dbReference type="EMBL" id="OMJ79449.1"/>
    </source>
</evidence>
<accession>A0A1R2BRJ8</accession>
<keyword evidence="3" id="KW-1185">Reference proteome</keyword>
<evidence type="ECO:0000313" key="3">
    <source>
        <dbReference type="Proteomes" id="UP000187209"/>
    </source>
</evidence>
<protein>
    <submittedName>
        <fullName evidence="2">Uncharacterized protein</fullName>
    </submittedName>
</protein>
<keyword evidence="1" id="KW-0175">Coiled coil</keyword>
<sequence>MEEFGSISRRSRMNNEENLSAYTRFEDSLKIPMRPIIEAHNELQNTYNNLDELIDEVVSQNEWLLNSRYLARLKQEEEKLQHLKDQLQKDYYEIENNPEVFNLDREMKSYTAQTEALSRFSYQLKTQTDLYHNRYNEEKDYVQDLKDKLKEITKENLKISYSIEEFKAKPLESVMSRSKLPSLNSKYSMSQLSLQTPLKLDHLNEIQKTECILVLDEVHKIKKEIKETKEVSQHLSTLQGAFLTEQKKLEEFFQDCFIVAKQKLIQNQQMPQLNKKGLAGSLFFDLIQNEKINQIAEALQDKTYRSSLQDRDSKNILYYTVQRMIKTARNDQRKEQISKIQLSRDDFNTFTSLQILGLLCLRNDIQVELHLSIFPANLLHIQYINIPDLKKSKNRQISKPKKKKRDN</sequence>
<name>A0A1R2BRJ8_9CILI</name>
<evidence type="ECO:0000256" key="1">
    <source>
        <dbReference type="SAM" id="Coils"/>
    </source>
</evidence>
<dbReference type="EMBL" id="MPUH01000471">
    <property type="protein sequence ID" value="OMJ79449.1"/>
    <property type="molecule type" value="Genomic_DNA"/>
</dbReference>
<dbReference type="Proteomes" id="UP000187209">
    <property type="component" value="Unassembled WGS sequence"/>
</dbReference>
<dbReference type="AlphaFoldDB" id="A0A1R2BRJ8"/>
<dbReference type="OrthoDB" id="10468634at2759"/>
<reference evidence="2 3" key="1">
    <citation type="submission" date="2016-11" db="EMBL/GenBank/DDBJ databases">
        <title>The macronuclear genome of Stentor coeruleus: a giant cell with tiny introns.</title>
        <authorList>
            <person name="Slabodnick M."/>
            <person name="Ruby J.G."/>
            <person name="Reiff S.B."/>
            <person name="Swart E.C."/>
            <person name="Gosai S."/>
            <person name="Prabakaran S."/>
            <person name="Witkowska E."/>
            <person name="Larue G.E."/>
            <person name="Fisher S."/>
            <person name="Freeman R.M."/>
            <person name="Gunawardena J."/>
            <person name="Chu W."/>
            <person name="Stover N.A."/>
            <person name="Gregory B.D."/>
            <person name="Nowacki M."/>
            <person name="Derisi J."/>
            <person name="Roy S.W."/>
            <person name="Marshall W.F."/>
            <person name="Sood P."/>
        </authorList>
    </citation>
    <scope>NUCLEOTIDE SEQUENCE [LARGE SCALE GENOMIC DNA]</scope>
    <source>
        <strain evidence="2">WM001</strain>
    </source>
</reference>
<comment type="caution">
    <text evidence="2">The sequence shown here is derived from an EMBL/GenBank/DDBJ whole genome shotgun (WGS) entry which is preliminary data.</text>
</comment>
<organism evidence="2 3">
    <name type="scientific">Stentor coeruleus</name>
    <dbReference type="NCBI Taxonomy" id="5963"/>
    <lineage>
        <taxon>Eukaryota</taxon>
        <taxon>Sar</taxon>
        <taxon>Alveolata</taxon>
        <taxon>Ciliophora</taxon>
        <taxon>Postciliodesmatophora</taxon>
        <taxon>Heterotrichea</taxon>
        <taxon>Heterotrichida</taxon>
        <taxon>Stentoridae</taxon>
        <taxon>Stentor</taxon>
    </lineage>
</organism>
<feature type="coiled-coil region" evidence="1">
    <location>
        <begin position="36"/>
        <end position="97"/>
    </location>
</feature>
<proteinExistence type="predicted"/>
<gene>
    <name evidence="2" type="ORF">SteCoe_20551</name>
</gene>